<dbReference type="EMBL" id="BLXT01003762">
    <property type="protein sequence ID" value="GFO06125.1"/>
    <property type="molecule type" value="Genomic_DNA"/>
</dbReference>
<organism evidence="1 2">
    <name type="scientific">Plakobranchus ocellatus</name>
    <dbReference type="NCBI Taxonomy" id="259542"/>
    <lineage>
        <taxon>Eukaryota</taxon>
        <taxon>Metazoa</taxon>
        <taxon>Spiralia</taxon>
        <taxon>Lophotrochozoa</taxon>
        <taxon>Mollusca</taxon>
        <taxon>Gastropoda</taxon>
        <taxon>Heterobranchia</taxon>
        <taxon>Euthyneura</taxon>
        <taxon>Panpulmonata</taxon>
        <taxon>Sacoglossa</taxon>
        <taxon>Placobranchoidea</taxon>
        <taxon>Plakobranchidae</taxon>
        <taxon>Plakobranchus</taxon>
    </lineage>
</organism>
<dbReference type="AlphaFoldDB" id="A0AAV4AFG8"/>
<reference evidence="1 2" key="1">
    <citation type="journal article" date="2021" name="Elife">
        <title>Chloroplast acquisition without the gene transfer in kleptoplastic sea slugs, Plakobranchus ocellatus.</title>
        <authorList>
            <person name="Maeda T."/>
            <person name="Takahashi S."/>
            <person name="Yoshida T."/>
            <person name="Shimamura S."/>
            <person name="Takaki Y."/>
            <person name="Nagai Y."/>
            <person name="Toyoda A."/>
            <person name="Suzuki Y."/>
            <person name="Arimoto A."/>
            <person name="Ishii H."/>
            <person name="Satoh N."/>
            <person name="Nishiyama T."/>
            <person name="Hasebe M."/>
            <person name="Maruyama T."/>
            <person name="Minagawa J."/>
            <person name="Obokata J."/>
            <person name="Shigenobu S."/>
        </authorList>
    </citation>
    <scope>NUCLEOTIDE SEQUENCE [LARGE SCALE GENOMIC DNA]</scope>
</reference>
<dbReference type="PANTHER" id="PTHR46599">
    <property type="entry name" value="PIGGYBAC TRANSPOSABLE ELEMENT-DERIVED PROTEIN 4"/>
    <property type="match status" value="1"/>
</dbReference>
<evidence type="ECO:0000313" key="2">
    <source>
        <dbReference type="Proteomes" id="UP000735302"/>
    </source>
</evidence>
<dbReference type="PANTHER" id="PTHR46599:SF3">
    <property type="entry name" value="PIGGYBAC TRANSPOSABLE ELEMENT-DERIVED PROTEIN 4"/>
    <property type="match status" value="1"/>
</dbReference>
<sequence>MYMGGVDISDKKICHYASERSTRRYWKKIFQNLLDISALNSWIIYTLHTGKKLDRHRFLIEIVEALCEGHERVPNPPGRPVVELPLRHGLVLLEGKKEKDCYVCSDRSKDKKSSTGRKRSRHWCPACKVGCHERCEPQLEHVTNQGLTRRARRQ</sequence>
<proteinExistence type="predicted"/>
<dbReference type="Proteomes" id="UP000735302">
    <property type="component" value="Unassembled WGS sequence"/>
</dbReference>
<keyword evidence="2" id="KW-1185">Reference proteome</keyword>
<gene>
    <name evidence="1" type="ORF">PoB_003263000</name>
</gene>
<comment type="caution">
    <text evidence="1">The sequence shown here is derived from an EMBL/GenBank/DDBJ whole genome shotgun (WGS) entry which is preliminary data.</text>
</comment>
<evidence type="ECO:0000313" key="1">
    <source>
        <dbReference type="EMBL" id="GFO06125.1"/>
    </source>
</evidence>
<name>A0AAV4AFG8_9GAST</name>
<accession>A0AAV4AFG8</accession>
<protein>
    <submittedName>
        <fullName evidence="1">PiggyBac transposable element-derived protein 4</fullName>
    </submittedName>
</protein>